<organism evidence="3 4">
    <name type="scientific">Madurella fahalii</name>
    <dbReference type="NCBI Taxonomy" id="1157608"/>
    <lineage>
        <taxon>Eukaryota</taxon>
        <taxon>Fungi</taxon>
        <taxon>Dikarya</taxon>
        <taxon>Ascomycota</taxon>
        <taxon>Pezizomycotina</taxon>
        <taxon>Sordariomycetes</taxon>
        <taxon>Sordariomycetidae</taxon>
        <taxon>Sordariales</taxon>
        <taxon>Sordariales incertae sedis</taxon>
        <taxon>Madurella</taxon>
    </lineage>
</organism>
<dbReference type="EMBL" id="BAAFSV010000006">
    <property type="protein sequence ID" value="GAB1321037.1"/>
    <property type="molecule type" value="Genomic_DNA"/>
</dbReference>
<dbReference type="SUPFAM" id="SSF53335">
    <property type="entry name" value="S-adenosyl-L-methionine-dependent methyltransferases"/>
    <property type="match status" value="1"/>
</dbReference>
<dbReference type="GeneID" id="98181989"/>
<accession>A0ABQ0GTG5</accession>
<reference evidence="3 4" key="1">
    <citation type="submission" date="2024-09" db="EMBL/GenBank/DDBJ databases">
        <title>Itraconazole resistance in Madurella fahalii resulting from another homologue of gene encoding cytochrome P450 14-alpha sterol demethylase (CYP51).</title>
        <authorList>
            <person name="Yoshioka I."/>
            <person name="Fahal A.H."/>
            <person name="Kaneko S."/>
            <person name="Yaguchi T."/>
        </authorList>
    </citation>
    <scope>NUCLEOTIDE SEQUENCE [LARGE SCALE GENOMIC DNA]</scope>
    <source>
        <strain evidence="3 4">IFM 68171</strain>
    </source>
</reference>
<dbReference type="PANTHER" id="PTHR43591:SF10">
    <property type="entry name" value="ABC TRANSMEMBRANE TYPE-1 DOMAIN-CONTAINING PROTEIN-RELATED"/>
    <property type="match status" value="1"/>
</dbReference>
<dbReference type="PANTHER" id="PTHR43591">
    <property type="entry name" value="METHYLTRANSFERASE"/>
    <property type="match status" value="1"/>
</dbReference>
<dbReference type="CDD" id="cd02440">
    <property type="entry name" value="AdoMet_MTases"/>
    <property type="match status" value="1"/>
</dbReference>
<keyword evidence="4" id="KW-1185">Reference proteome</keyword>
<dbReference type="RefSeq" id="XP_070922767.1">
    <property type="nucleotide sequence ID" value="XM_071066666.1"/>
</dbReference>
<feature type="compositionally biased region" description="Acidic residues" evidence="2">
    <location>
        <begin position="22"/>
        <end position="32"/>
    </location>
</feature>
<dbReference type="Pfam" id="PF13489">
    <property type="entry name" value="Methyltransf_23"/>
    <property type="match status" value="1"/>
</dbReference>
<name>A0ABQ0GTG5_9PEZI</name>
<dbReference type="Gene3D" id="3.40.50.150">
    <property type="entry name" value="Vaccinia Virus protein VP39"/>
    <property type="match status" value="1"/>
</dbReference>
<protein>
    <submittedName>
        <fullName evidence="3">mRNA 3'-end-processing protein YTH1</fullName>
    </submittedName>
</protein>
<dbReference type="Proteomes" id="UP001628179">
    <property type="component" value="Unassembled WGS sequence"/>
</dbReference>
<sequence length="316" mass="35893">MSKRQVADVPVADTAPSMIEAVDSDESDEDDDTSRHATEYFVPNDGRQQESLDFAHHYLTKLLDDKLFLAPIQEDAEGLTVLDVGTGTGIWCIDFGCEHPEAEVIGTDLSPIQPAWVPANVRFEIEDAGTDWTFRDNNFDFIHMRYLLGGITDWAALFRQAYRCCKPGGWIESIEVDTTLYSDDGSVENNPTIAIWNRLFKGAAEKMGKSFNVVAEDLQRRSIEEAGVTDYKVVNLKVPMGGWPRDPKLAELGRISLLSLETDVEGFTMLLWYNVLQWPQDEYRPFLDAFRKALRDRRTHAYLKLRFVYGRKPEAA</sequence>
<evidence type="ECO:0000256" key="1">
    <source>
        <dbReference type="ARBA" id="ARBA00038158"/>
    </source>
</evidence>
<feature type="region of interest" description="Disordered" evidence="2">
    <location>
        <begin position="1"/>
        <end position="34"/>
    </location>
</feature>
<evidence type="ECO:0000256" key="2">
    <source>
        <dbReference type="SAM" id="MobiDB-lite"/>
    </source>
</evidence>
<evidence type="ECO:0000313" key="4">
    <source>
        <dbReference type="Proteomes" id="UP001628179"/>
    </source>
</evidence>
<gene>
    <name evidence="3" type="ORF">MFIFM68171_11247</name>
</gene>
<comment type="similarity">
    <text evidence="1">Belongs to the methyltransferase superfamily. LaeA methyltransferase family.</text>
</comment>
<proteinExistence type="inferred from homology"/>
<comment type="caution">
    <text evidence="3">The sequence shown here is derived from an EMBL/GenBank/DDBJ whole genome shotgun (WGS) entry which is preliminary data.</text>
</comment>
<dbReference type="InterPro" id="IPR029063">
    <property type="entry name" value="SAM-dependent_MTases_sf"/>
</dbReference>
<evidence type="ECO:0000313" key="3">
    <source>
        <dbReference type="EMBL" id="GAB1321037.1"/>
    </source>
</evidence>